<dbReference type="EMBL" id="LR699119">
    <property type="protein sequence ID" value="VVC75826.1"/>
    <property type="molecule type" value="Genomic_DNA"/>
</dbReference>
<gene>
    <name evidence="1" type="ORF">AQUSIP_11230</name>
</gene>
<accession>A0A5E4PHM8</accession>
<proteinExistence type="predicted"/>
<organism evidence="1 2">
    <name type="scientific">Aquicella siphonis</name>
    <dbReference type="NCBI Taxonomy" id="254247"/>
    <lineage>
        <taxon>Bacteria</taxon>
        <taxon>Pseudomonadati</taxon>
        <taxon>Pseudomonadota</taxon>
        <taxon>Gammaproteobacteria</taxon>
        <taxon>Legionellales</taxon>
        <taxon>Coxiellaceae</taxon>
        <taxon>Aquicella</taxon>
    </lineage>
</organism>
<protein>
    <submittedName>
        <fullName evidence="1">Uncharacterized protein</fullName>
    </submittedName>
</protein>
<sequence>MNSGFDSRLCAGMTGRCGSPSRRTLTCPPQDRPFETALRVLLRVNGGENPVRGEEDMLSCQHVFSWHPAGSGLFKSITADYYSALPCLQRLPTYFPL</sequence>
<dbReference type="KEGG" id="asip:AQUSIP_11230"/>
<reference evidence="1 2" key="1">
    <citation type="submission" date="2019-08" db="EMBL/GenBank/DDBJ databases">
        <authorList>
            <person name="Guy L."/>
        </authorList>
    </citation>
    <scope>NUCLEOTIDE SEQUENCE [LARGE SCALE GENOMIC DNA]</scope>
    <source>
        <strain evidence="1 2">SGT-108</strain>
    </source>
</reference>
<dbReference type="AlphaFoldDB" id="A0A5E4PHM8"/>
<evidence type="ECO:0000313" key="2">
    <source>
        <dbReference type="Proteomes" id="UP000324194"/>
    </source>
</evidence>
<evidence type="ECO:0000313" key="1">
    <source>
        <dbReference type="EMBL" id="VVC75826.1"/>
    </source>
</evidence>
<dbReference type="Proteomes" id="UP000324194">
    <property type="component" value="Chromosome 1"/>
</dbReference>
<keyword evidence="2" id="KW-1185">Reference proteome</keyword>
<name>A0A5E4PHM8_9COXI</name>